<dbReference type="AlphaFoldDB" id="A0A645H6Z4"/>
<sequence length="93" mass="9555">MIAIPLPMAPEAKTLSSISNSGKTVPLIGETIVCSSKLFGVSVSAASFVMRTLVKANVTTNAMTIVMQATTKFMMPLSPKVAGSPVALAEATV</sequence>
<dbReference type="EMBL" id="VSSQ01088037">
    <property type="protein sequence ID" value="MPN34807.1"/>
    <property type="molecule type" value="Genomic_DNA"/>
</dbReference>
<gene>
    <name evidence="1" type="ORF">SDC9_182301</name>
</gene>
<organism evidence="1">
    <name type="scientific">bioreactor metagenome</name>
    <dbReference type="NCBI Taxonomy" id="1076179"/>
    <lineage>
        <taxon>unclassified sequences</taxon>
        <taxon>metagenomes</taxon>
        <taxon>ecological metagenomes</taxon>
    </lineage>
</organism>
<accession>A0A645H6Z4</accession>
<name>A0A645H6Z4_9ZZZZ</name>
<reference evidence="1" key="1">
    <citation type="submission" date="2019-08" db="EMBL/GenBank/DDBJ databases">
        <authorList>
            <person name="Kucharzyk K."/>
            <person name="Murdoch R.W."/>
            <person name="Higgins S."/>
            <person name="Loffler F."/>
        </authorList>
    </citation>
    <scope>NUCLEOTIDE SEQUENCE</scope>
</reference>
<protein>
    <submittedName>
        <fullName evidence="1">Uncharacterized protein</fullName>
    </submittedName>
</protein>
<proteinExistence type="predicted"/>
<evidence type="ECO:0000313" key="1">
    <source>
        <dbReference type="EMBL" id="MPN34807.1"/>
    </source>
</evidence>
<comment type="caution">
    <text evidence="1">The sequence shown here is derived from an EMBL/GenBank/DDBJ whole genome shotgun (WGS) entry which is preliminary data.</text>
</comment>